<evidence type="ECO:0000313" key="2">
    <source>
        <dbReference type="EMBL" id="KAF3943369.1"/>
    </source>
</evidence>
<dbReference type="EMBL" id="JRKL02012956">
    <property type="protein sequence ID" value="KAF3943369.1"/>
    <property type="molecule type" value="Genomic_DNA"/>
</dbReference>
<name>A0A8J4QAJ9_9ROSI</name>
<keyword evidence="3" id="KW-1185">Reference proteome</keyword>
<evidence type="ECO:0000313" key="3">
    <source>
        <dbReference type="Proteomes" id="UP000737018"/>
    </source>
</evidence>
<dbReference type="AlphaFoldDB" id="A0A8J4QAJ9"/>
<gene>
    <name evidence="2" type="ORF">CMV_030070</name>
</gene>
<dbReference type="Proteomes" id="UP000737018">
    <property type="component" value="Unassembled WGS sequence"/>
</dbReference>
<evidence type="ECO:0000256" key="1">
    <source>
        <dbReference type="SAM" id="MobiDB-lite"/>
    </source>
</evidence>
<accession>A0A8J4QAJ9</accession>
<proteinExistence type="predicted"/>
<organism evidence="2 3">
    <name type="scientific">Castanea mollissima</name>
    <name type="common">Chinese chestnut</name>
    <dbReference type="NCBI Taxonomy" id="60419"/>
    <lineage>
        <taxon>Eukaryota</taxon>
        <taxon>Viridiplantae</taxon>
        <taxon>Streptophyta</taxon>
        <taxon>Embryophyta</taxon>
        <taxon>Tracheophyta</taxon>
        <taxon>Spermatophyta</taxon>
        <taxon>Magnoliopsida</taxon>
        <taxon>eudicotyledons</taxon>
        <taxon>Gunneridae</taxon>
        <taxon>Pentapetalae</taxon>
        <taxon>rosids</taxon>
        <taxon>fabids</taxon>
        <taxon>Fagales</taxon>
        <taxon>Fagaceae</taxon>
        <taxon>Castanea</taxon>
    </lineage>
</organism>
<sequence>MRSRHVTCELARDRAIKHRLRFPIELTTRVPGKPGIAGDIGQDTSAAALKKKTQKIKRNVSPFQLSARVSEDPHDKLLKAQTE</sequence>
<comment type="caution">
    <text evidence="2">The sequence shown here is derived from an EMBL/GenBank/DDBJ whole genome shotgun (WGS) entry which is preliminary data.</text>
</comment>
<reference evidence="2" key="1">
    <citation type="submission" date="2020-03" db="EMBL/GenBank/DDBJ databases">
        <title>Castanea mollissima Vanexum genome sequencing.</title>
        <authorList>
            <person name="Staton M."/>
        </authorList>
    </citation>
    <scope>NUCLEOTIDE SEQUENCE</scope>
    <source>
        <tissue evidence="2">Leaf</tissue>
    </source>
</reference>
<protein>
    <submittedName>
        <fullName evidence="2">Uncharacterized protein</fullName>
    </submittedName>
</protein>
<feature type="compositionally biased region" description="Basic and acidic residues" evidence="1">
    <location>
        <begin position="69"/>
        <end position="83"/>
    </location>
</feature>
<feature type="region of interest" description="Disordered" evidence="1">
    <location>
        <begin position="63"/>
        <end position="83"/>
    </location>
</feature>